<dbReference type="PANTHER" id="PTHR31451:SF39">
    <property type="entry name" value="MANNAN ENDO-1,4-BETA-MANNOSIDASE 1"/>
    <property type="match status" value="1"/>
</dbReference>
<evidence type="ECO:0000256" key="9">
    <source>
        <dbReference type="ARBA" id="ARBA00068505"/>
    </source>
</evidence>
<evidence type="ECO:0000256" key="10">
    <source>
        <dbReference type="ARBA" id="ARBA00077212"/>
    </source>
</evidence>
<comment type="similarity">
    <text evidence="3">Belongs to the glycosyl hydrolase 5 (cellulase A) family.</text>
</comment>
<keyword evidence="5" id="KW-0964">Secreted</keyword>
<dbReference type="PANTHER" id="PTHR31451">
    <property type="match status" value="1"/>
</dbReference>
<keyword evidence="13" id="KW-1185">Reference proteome</keyword>
<dbReference type="EC" id="3.2.1.78" evidence="4"/>
<evidence type="ECO:0000256" key="7">
    <source>
        <dbReference type="ARBA" id="ARBA00022801"/>
    </source>
</evidence>
<evidence type="ECO:0000256" key="8">
    <source>
        <dbReference type="ARBA" id="ARBA00023295"/>
    </source>
</evidence>
<reference evidence="12" key="1">
    <citation type="submission" date="2023-01" db="EMBL/GenBank/DDBJ databases">
        <title>Colletotrichum chrysophilum M932 genome sequence.</title>
        <authorList>
            <person name="Baroncelli R."/>
        </authorList>
    </citation>
    <scope>NUCLEOTIDE SEQUENCE</scope>
    <source>
        <strain evidence="12">M932</strain>
    </source>
</reference>
<dbReference type="GO" id="GO:0016985">
    <property type="term" value="F:mannan endo-1,4-beta-mannosidase activity"/>
    <property type="evidence" value="ECO:0007669"/>
    <property type="project" value="UniProtKB-EC"/>
</dbReference>
<keyword evidence="8" id="KW-0326">Glycosidase</keyword>
<name>A0AAD9AFZ7_9PEZI</name>
<comment type="catalytic activity">
    <reaction evidence="1">
        <text>Random hydrolysis of (1-&gt;4)-beta-D-mannosidic linkages in mannans, galactomannans and glucomannans.</text>
        <dbReference type="EC" id="3.2.1.78"/>
    </reaction>
</comment>
<proteinExistence type="inferred from homology"/>
<accession>A0AAD9AFZ7</accession>
<evidence type="ECO:0000313" key="13">
    <source>
        <dbReference type="Proteomes" id="UP001243330"/>
    </source>
</evidence>
<sequence>MSGLPTPSHVLQVRGTRQPPLPIMKAHLVAILSSLACVQSLAVPEPRQAGSFPSASGTRFTIDGQTKYFAGSNSYWISFLTNNADVDLVMDNVAKSGLKIFRVWGFNDVNTIPGNNQVWYQYLSASGSQINTGANGLQRLDAVVSAAERKGVKLIINFVNFWDDYGGLSAYLNAFGGSKESWYTNTAAQAQYQAYVRAVVNRYKSSSAIFAWELANEPRCKGCSTDVIYKWAESTSKFVKSLDSNHMVTLGDEGMGLPGDESYPYQYGEGTDFVKNLGIKTLDFGTFHMYPDHWGVDLKTWSSGWIKSHGEACAKAGKPCLFEEYGSLSDHCNIEKAWQQVSRTASGLGADLFWQWGDQLSSGQTHNDGFTIYHGSSDYQCLVVDHVKAINSS</sequence>
<evidence type="ECO:0000256" key="1">
    <source>
        <dbReference type="ARBA" id="ARBA00001678"/>
    </source>
</evidence>
<comment type="subcellular location">
    <subcellularLocation>
        <location evidence="2">Secreted</location>
    </subcellularLocation>
</comment>
<feature type="domain" description="Glycoside hydrolase family 5" evidence="11">
    <location>
        <begin position="53"/>
        <end position="332"/>
    </location>
</feature>
<dbReference type="EMBL" id="JAQOWY010000219">
    <property type="protein sequence ID" value="KAK1846927.1"/>
    <property type="molecule type" value="Genomic_DNA"/>
</dbReference>
<dbReference type="FunFam" id="3.20.20.80:FF:000076">
    <property type="entry name" value="Mannan endo-1,4-beta-mannosidase A"/>
    <property type="match status" value="1"/>
</dbReference>
<evidence type="ECO:0000256" key="5">
    <source>
        <dbReference type="ARBA" id="ARBA00022525"/>
    </source>
</evidence>
<keyword evidence="7" id="KW-0378">Hydrolase</keyword>
<evidence type="ECO:0000256" key="6">
    <source>
        <dbReference type="ARBA" id="ARBA00022729"/>
    </source>
</evidence>
<dbReference type="AlphaFoldDB" id="A0AAD9AFZ7"/>
<keyword evidence="6" id="KW-0732">Signal</keyword>
<evidence type="ECO:0000313" key="12">
    <source>
        <dbReference type="EMBL" id="KAK1846927.1"/>
    </source>
</evidence>
<dbReference type="SUPFAM" id="SSF51445">
    <property type="entry name" value="(Trans)glycosidases"/>
    <property type="match status" value="1"/>
</dbReference>
<dbReference type="InterPro" id="IPR001547">
    <property type="entry name" value="Glyco_hydro_5"/>
</dbReference>
<dbReference type="Proteomes" id="UP001243330">
    <property type="component" value="Unassembled WGS sequence"/>
</dbReference>
<organism evidence="12 13">
    <name type="scientific">Colletotrichum chrysophilum</name>
    <dbReference type="NCBI Taxonomy" id="1836956"/>
    <lineage>
        <taxon>Eukaryota</taxon>
        <taxon>Fungi</taxon>
        <taxon>Dikarya</taxon>
        <taxon>Ascomycota</taxon>
        <taxon>Pezizomycotina</taxon>
        <taxon>Sordariomycetes</taxon>
        <taxon>Hypocreomycetidae</taxon>
        <taxon>Glomerellales</taxon>
        <taxon>Glomerellaceae</taxon>
        <taxon>Colletotrichum</taxon>
        <taxon>Colletotrichum gloeosporioides species complex</taxon>
    </lineage>
</organism>
<evidence type="ECO:0000256" key="3">
    <source>
        <dbReference type="ARBA" id="ARBA00005641"/>
    </source>
</evidence>
<evidence type="ECO:0000256" key="2">
    <source>
        <dbReference type="ARBA" id="ARBA00004613"/>
    </source>
</evidence>
<dbReference type="Gene3D" id="3.20.20.80">
    <property type="entry name" value="Glycosidases"/>
    <property type="match status" value="1"/>
</dbReference>
<gene>
    <name evidence="12" type="ORF">CCHR01_10442</name>
</gene>
<dbReference type="InterPro" id="IPR017853">
    <property type="entry name" value="GH"/>
</dbReference>
<protein>
    <recommendedName>
        <fullName evidence="9">Mannan endo-1,4-beta-mannosidase A</fullName>
        <ecNumber evidence="4">3.2.1.78</ecNumber>
    </recommendedName>
    <alternativeName>
        <fullName evidence="10">Endo-beta-1,4-mannanase A</fullName>
    </alternativeName>
</protein>
<dbReference type="InterPro" id="IPR045053">
    <property type="entry name" value="MAN-like"/>
</dbReference>
<evidence type="ECO:0000256" key="4">
    <source>
        <dbReference type="ARBA" id="ARBA00012706"/>
    </source>
</evidence>
<comment type="caution">
    <text evidence="12">The sequence shown here is derived from an EMBL/GenBank/DDBJ whole genome shotgun (WGS) entry which is preliminary data.</text>
</comment>
<evidence type="ECO:0000259" key="11">
    <source>
        <dbReference type="Pfam" id="PF26410"/>
    </source>
</evidence>
<dbReference type="Pfam" id="PF26410">
    <property type="entry name" value="GH5_mannosidase"/>
    <property type="match status" value="1"/>
</dbReference>
<dbReference type="GO" id="GO:0005576">
    <property type="term" value="C:extracellular region"/>
    <property type="evidence" value="ECO:0007669"/>
    <property type="project" value="UniProtKB-SubCell"/>
</dbReference>
<dbReference type="GO" id="GO:0046355">
    <property type="term" value="P:mannan catabolic process"/>
    <property type="evidence" value="ECO:0007669"/>
    <property type="project" value="UniProtKB-ARBA"/>
</dbReference>